<organism evidence="3">
    <name type="scientific">candidate division WOR-3 bacterium</name>
    <dbReference type="NCBI Taxonomy" id="2052148"/>
    <lineage>
        <taxon>Bacteria</taxon>
        <taxon>Bacteria division WOR-3</taxon>
    </lineage>
</organism>
<dbReference type="Gene3D" id="1.10.285.20">
    <property type="entry name" value="Uncharacterised protein PF01937, DUF89, domain 2"/>
    <property type="match status" value="1"/>
</dbReference>
<dbReference type="SUPFAM" id="SSF111321">
    <property type="entry name" value="AF1104-like"/>
    <property type="match status" value="1"/>
</dbReference>
<evidence type="ECO:0000313" key="2">
    <source>
        <dbReference type="EMBL" id="HEA87816.1"/>
    </source>
</evidence>
<evidence type="ECO:0000313" key="3">
    <source>
        <dbReference type="EMBL" id="HFJ53654.1"/>
    </source>
</evidence>
<feature type="domain" description="Damage-control phosphatase ARMT1-like metal-binding" evidence="1">
    <location>
        <begin position="4"/>
        <end position="273"/>
    </location>
</feature>
<dbReference type="Gene3D" id="3.40.50.10880">
    <property type="entry name" value="Uncharacterised protein PF01937, DUF89, domain 3"/>
    <property type="match status" value="1"/>
</dbReference>
<sequence>MHSAPKCLECGLEQCRRIYRLVRGDEDGWDRVEQELKRLMKKLDLSEPPGTMTAKLLVRTMELLGTADPFRQIKQEQNRQAAELAEALDEQLSRDEEGLRRAMIVAAAGNVLDVGPGRRFELRSLLASLRFARDDSEQLIERLRRVRRVMYILDNCGEVMFDRLVLSRLPPVELTIVARSTPILNDVTVEEAESLGLGAFGRIIGTGSPYLGIDFQTVSSEFRSAYEQAELVLAKGHANFEALVDGPRDGFYLLTAKCELVADRLGVGLGQSVCCYSPGAGR</sequence>
<gene>
    <name evidence="2" type="ORF">ENP94_07420</name>
    <name evidence="3" type="ORF">ENS16_03065</name>
</gene>
<comment type="caution">
    <text evidence="3">The sequence shown here is derived from an EMBL/GenBank/DDBJ whole genome shotgun (WGS) entry which is preliminary data.</text>
</comment>
<dbReference type="InterPro" id="IPR036075">
    <property type="entry name" value="ARMT-1-like_metal-bd_sf"/>
</dbReference>
<dbReference type="AlphaFoldDB" id="A0A7C3ERV7"/>
<dbReference type="InterPro" id="IPR014444">
    <property type="entry name" value="PH1575-like"/>
</dbReference>
<evidence type="ECO:0000259" key="1">
    <source>
        <dbReference type="Pfam" id="PF01937"/>
    </source>
</evidence>
<protein>
    <submittedName>
        <fullName evidence="3">DUF89 family protein</fullName>
    </submittedName>
</protein>
<accession>A0A7C3ERV7</accession>
<reference evidence="3" key="1">
    <citation type="journal article" date="2020" name="mSystems">
        <title>Genome- and Community-Level Interaction Insights into Carbon Utilization and Element Cycling Functions of Hydrothermarchaeota in Hydrothermal Sediment.</title>
        <authorList>
            <person name="Zhou Z."/>
            <person name="Liu Y."/>
            <person name="Xu W."/>
            <person name="Pan J."/>
            <person name="Luo Z.H."/>
            <person name="Li M."/>
        </authorList>
    </citation>
    <scope>NUCLEOTIDE SEQUENCE [LARGE SCALE GENOMIC DNA]</scope>
    <source>
        <strain evidence="2">SpSt-265</strain>
        <strain evidence="3">SpSt-465</strain>
    </source>
</reference>
<dbReference type="PIRSF" id="PIRSF006593">
    <property type="entry name" value="UCP006593"/>
    <property type="match status" value="1"/>
</dbReference>
<dbReference type="EMBL" id="DSTU01000004">
    <property type="protein sequence ID" value="HFJ53654.1"/>
    <property type="molecule type" value="Genomic_DNA"/>
</dbReference>
<dbReference type="Pfam" id="PF01937">
    <property type="entry name" value="ARMT1-like_dom"/>
    <property type="match status" value="1"/>
</dbReference>
<proteinExistence type="predicted"/>
<dbReference type="InterPro" id="IPR002791">
    <property type="entry name" value="ARMT1-like_metal-bd"/>
</dbReference>
<dbReference type="EMBL" id="DSLG01000008">
    <property type="protein sequence ID" value="HEA87816.1"/>
    <property type="molecule type" value="Genomic_DNA"/>
</dbReference>
<name>A0A7C3ERV7_UNCW3</name>